<accession>A0A6I4HWR6</accession>
<dbReference type="RefSeq" id="WP_157523319.1">
    <property type="nucleotide sequence ID" value="NZ_CP066775.1"/>
</dbReference>
<gene>
    <name evidence="3" type="ORF">GO620_000560</name>
</gene>
<dbReference type="Pfam" id="PF14028">
    <property type="entry name" value="Lant_dehydr_C"/>
    <property type="match status" value="1"/>
</dbReference>
<dbReference type="KEGG" id="mgik:GO620_000560"/>
<name>A0A6I4HWR6_9SPHI</name>
<reference evidence="3 4" key="1">
    <citation type="submission" date="2020-12" db="EMBL/GenBank/DDBJ databases">
        <title>HMF7856_wgs.fasta genome submission.</title>
        <authorList>
            <person name="Kang H."/>
            <person name="Kim H."/>
            <person name="Joh K."/>
        </authorList>
    </citation>
    <scope>NUCLEOTIDE SEQUENCE [LARGE SCALE GENOMIC DNA]</scope>
    <source>
        <strain evidence="3 4">HMF7856</strain>
    </source>
</reference>
<dbReference type="Proteomes" id="UP000429232">
    <property type="component" value="Chromosome"/>
</dbReference>
<evidence type="ECO:0000313" key="3">
    <source>
        <dbReference type="EMBL" id="QQL49976.1"/>
    </source>
</evidence>
<protein>
    <submittedName>
        <fullName evidence="3">Lantibiotic dehydratase</fullName>
    </submittedName>
</protein>
<dbReference type="InterPro" id="IPR006827">
    <property type="entry name" value="Lant_deHydtase_N"/>
</dbReference>
<evidence type="ECO:0000259" key="1">
    <source>
        <dbReference type="Pfam" id="PF04738"/>
    </source>
</evidence>
<dbReference type="AlphaFoldDB" id="A0A6I4HWR6"/>
<feature type="domain" description="Thiopeptide-type bacteriocin biosynthesis" evidence="2">
    <location>
        <begin position="733"/>
        <end position="991"/>
    </location>
</feature>
<dbReference type="EMBL" id="CP066775">
    <property type="protein sequence ID" value="QQL49976.1"/>
    <property type="molecule type" value="Genomic_DNA"/>
</dbReference>
<dbReference type="NCBIfam" id="TIGR03891">
    <property type="entry name" value="thiopep_ocin"/>
    <property type="match status" value="1"/>
</dbReference>
<dbReference type="Pfam" id="PF04738">
    <property type="entry name" value="Lant_dehydr_N"/>
    <property type="match status" value="1"/>
</dbReference>
<dbReference type="InterPro" id="IPR023809">
    <property type="entry name" value="Thiopep_bacteriocin_synth_dom"/>
</dbReference>
<organism evidence="3 4">
    <name type="scientific">Mucilaginibacter ginkgonis</name>
    <dbReference type="NCBI Taxonomy" id="2682091"/>
    <lineage>
        <taxon>Bacteria</taxon>
        <taxon>Pseudomonadati</taxon>
        <taxon>Bacteroidota</taxon>
        <taxon>Sphingobacteriia</taxon>
        <taxon>Sphingobacteriales</taxon>
        <taxon>Sphingobacteriaceae</taxon>
        <taxon>Mucilaginibacter</taxon>
    </lineage>
</organism>
<sequence>MPDYIFAKHAILRRPLHVGISPLDLEYFLNSPIFKAAVYIATPDYYYLLESNNFEAANLNRKSLNTLKKYINRFCYRPVPFGLFASVSYVQWQDNINQFKTTDQNAYAFIAFSQQLINTIYKYHNHNFDPSIKYFLNFTVYKNDNEYRYIKTSLSGKNDVRNYKLQSIAYSKPLARLVNFGTEPKAIEEMVKAVVAEADCSQKDALDYIIFLAEEQFLISELEINITGKDQFTKPHSIAAINRLEEVLPRKIPLSLVTTDYFENLCFHIKRQIVEPALLPKDLFNVIAISDGEETNLSAKIQQKINAGLQALSKLGSYSSVPMMDKFIKQFEEKFDQQTVPLLLAVDPENGIDYDFSPETESNILLETLKIGDTQRMNPGGSWTLKQSMLLRKWHEQLGHETNEILLNENDIQDLDGPQPGEICGSVFFRMSDTLIYIENAGGINPASLIGRFTVADEKIRDAAMEMANYIEELNPEIVYAEILHLSDPKVDNINRRENFYRYDLPITAKSVRKADCQLRLIDLSLKLIHGKLYLWSARLRKIVIPMLSSAYNHSRDKLPLFRFLVDLGYQYSNINLSLDMPGLFPGLASYPRVSYNGVVLSLAKWSFSSAIFQKINDPDPQNRYSDFLHIAKKNHFPVCFSLKENDQQLVFNSKSFNDIMLFLDCISNKKNILIEEFLTDTSCQNTDEKKINNTFVNQFNCFLLPKNPYPVPKFNLAKVRNGLRHFIPGSEWLYLKLYCAKLGTNKLLLDIAPLLFKTYDNGKILQWFFIRYEDHAPHIRLRLKIDPRDLPQIMNALKSKLSRKIDRHIVREYTISTYSRELERYAPAGIHFTENFFTASSNYVLAFLKASKRYHFLPYLYAISGMVDILKQLIKGKKDQMAFLYEVFKNFEAEFKEPGIKVQLDKKFRELRPEIIAHLSNNAYLNPSQLYTARKLFLQSIMQIEGKLSGSNTSRNDYIASIIHMHLNRIFNTEPRKQEMICFYLLYKHLKSEFAKID</sequence>
<proteinExistence type="predicted"/>
<evidence type="ECO:0000259" key="2">
    <source>
        <dbReference type="Pfam" id="PF14028"/>
    </source>
</evidence>
<evidence type="ECO:0000313" key="4">
    <source>
        <dbReference type="Proteomes" id="UP000429232"/>
    </source>
</evidence>
<keyword evidence="4" id="KW-1185">Reference proteome</keyword>
<feature type="domain" description="Lantibiotic dehydratase N-terminal" evidence="1">
    <location>
        <begin position="31"/>
        <end position="655"/>
    </location>
</feature>